<reference evidence="4 5" key="1">
    <citation type="submission" date="2018-05" db="EMBL/GenBank/DDBJ databases">
        <title>Genome sequencing and assembly of the regulated plant pathogen Lachnellula willkommii and related sister species for the development of diagnostic species identification markers.</title>
        <authorList>
            <person name="Giroux E."/>
            <person name="Bilodeau G."/>
        </authorList>
    </citation>
    <scope>NUCLEOTIDE SEQUENCE [LARGE SCALE GENOMIC DNA]</scope>
    <source>
        <strain evidence="4 5">CBS 197.66</strain>
    </source>
</reference>
<keyword evidence="5" id="KW-1185">Reference proteome</keyword>
<dbReference type="InterPro" id="IPR000873">
    <property type="entry name" value="AMP-dep_synth/lig_dom"/>
</dbReference>
<evidence type="ECO:0000313" key="4">
    <source>
        <dbReference type="EMBL" id="TVY45835.1"/>
    </source>
</evidence>
<dbReference type="Proteomes" id="UP000462212">
    <property type="component" value="Unassembled WGS sequence"/>
</dbReference>
<dbReference type="AlphaFoldDB" id="A0A8H8UHY1"/>
<dbReference type="Gene3D" id="3.40.50.12780">
    <property type="entry name" value="N-terminal domain of ligase-like"/>
    <property type="match status" value="1"/>
</dbReference>
<sequence length="536" mass="60268">MDEDQMLLPTLIDEIAQAEPERLYCAFLRTTDINDGVVKVSYSAFSNAVNRLSWFLEKTFGRSDDFTTLGYIGPSDIRYAIITLAAVKTGHKAFLMSQVNPVPAQLRLLEDTKCDHLLVARDFPVFSPVLDAIASHRQVNIVDIESVDHWIAKDRVEKYCFTATLSSNPRRPFVVLHTSGSTGFPGHIVYHFGALTAYRHWTAPRDLIPNAPKTIQEIWQNNCIYMTLPAAHMIGLLHMTVAAVYWNMPPILGPPNVFPTPDMACSIISLDFCQAAAMPPVLLQGMARSEKHLDALRRLDHVSWIGGAFSSSTIADKIRSYVTLIGGYGSTESGGLPLDFIDQSDYEWMSFSPIVGARFDPYAEDLYEFVIEKDDRILPAQFVFLNWPELSEWHTRDLFSKHPTKEGLWKFQGRADDMFSMLNGAKYNPLAMETIVAAHPQVMTALLVGEARERTIWLLEVYNPPQNDQEKRKLVDEIWPTVEEANGIAQLPSRVTSKNAVVFSQKGKPFPRAGKGSVQRKLAIRAYQEEIDACIV</sequence>
<comment type="caution">
    <text evidence="4">The sequence shown here is derived from an EMBL/GenBank/DDBJ whole genome shotgun (WGS) entry which is preliminary data.</text>
</comment>
<evidence type="ECO:0000313" key="5">
    <source>
        <dbReference type="Proteomes" id="UP000462212"/>
    </source>
</evidence>
<proteinExistence type="predicted"/>
<protein>
    <submittedName>
        <fullName evidence="4">Non-canonical non-ribosomal peptide synthetase</fullName>
    </submittedName>
</protein>
<evidence type="ECO:0000256" key="2">
    <source>
        <dbReference type="ARBA" id="ARBA00022553"/>
    </source>
</evidence>
<dbReference type="EMBL" id="QGMJ01000005">
    <property type="protein sequence ID" value="TVY45835.1"/>
    <property type="molecule type" value="Genomic_DNA"/>
</dbReference>
<dbReference type="Pfam" id="PF23562">
    <property type="entry name" value="AMP-binding_C_3"/>
    <property type="match status" value="1"/>
</dbReference>
<accession>A0A8H8UHY1</accession>
<dbReference type="SUPFAM" id="SSF56801">
    <property type="entry name" value="Acetyl-CoA synthetase-like"/>
    <property type="match status" value="1"/>
</dbReference>
<dbReference type="InterPro" id="IPR051414">
    <property type="entry name" value="Adenylate-forming_Reductase"/>
</dbReference>
<dbReference type="Pfam" id="PF00501">
    <property type="entry name" value="AMP-binding"/>
    <property type="match status" value="1"/>
</dbReference>
<dbReference type="OrthoDB" id="429813at2759"/>
<feature type="domain" description="AMP-dependent synthetase/ligase" evidence="3">
    <location>
        <begin position="27"/>
        <end position="336"/>
    </location>
</feature>
<keyword evidence="1" id="KW-0596">Phosphopantetheine</keyword>
<evidence type="ECO:0000259" key="3">
    <source>
        <dbReference type="Pfam" id="PF00501"/>
    </source>
</evidence>
<evidence type="ECO:0000256" key="1">
    <source>
        <dbReference type="ARBA" id="ARBA00022450"/>
    </source>
</evidence>
<name>A0A8H8UHY1_9HELO</name>
<dbReference type="PANTHER" id="PTHR43439">
    <property type="entry name" value="PHENYLACETATE-COENZYME A LIGASE"/>
    <property type="match status" value="1"/>
</dbReference>
<gene>
    <name evidence="4" type="primary">FUB8_0</name>
    <name evidence="4" type="ORF">LSUB1_G000097</name>
</gene>
<dbReference type="InterPro" id="IPR042099">
    <property type="entry name" value="ANL_N_sf"/>
</dbReference>
<keyword evidence="2" id="KW-0597">Phosphoprotein</keyword>
<organism evidence="4 5">
    <name type="scientific">Lachnellula subtilissima</name>
    <dbReference type="NCBI Taxonomy" id="602034"/>
    <lineage>
        <taxon>Eukaryota</taxon>
        <taxon>Fungi</taxon>
        <taxon>Dikarya</taxon>
        <taxon>Ascomycota</taxon>
        <taxon>Pezizomycotina</taxon>
        <taxon>Leotiomycetes</taxon>
        <taxon>Helotiales</taxon>
        <taxon>Lachnaceae</taxon>
        <taxon>Lachnellula</taxon>
    </lineage>
</organism>
<dbReference type="PANTHER" id="PTHR43439:SF2">
    <property type="entry name" value="ENZYME, PUTATIVE (JCVI)-RELATED"/>
    <property type="match status" value="1"/>
</dbReference>